<evidence type="ECO:0000256" key="1">
    <source>
        <dbReference type="ARBA" id="ARBA00023002"/>
    </source>
</evidence>
<dbReference type="InterPro" id="IPR050493">
    <property type="entry name" value="FAD-dep_Monooxygenase_BioMet"/>
</dbReference>
<evidence type="ECO:0000313" key="3">
    <source>
        <dbReference type="EMBL" id="ARP98867.1"/>
    </source>
</evidence>
<dbReference type="KEGG" id="psin:CAK95_07090"/>
<keyword evidence="2" id="KW-0503">Monooxygenase</keyword>
<dbReference type="Proteomes" id="UP000194137">
    <property type="component" value="Chromosome"/>
</dbReference>
<dbReference type="SUPFAM" id="SSF51905">
    <property type="entry name" value="FAD/NAD(P)-binding domain"/>
    <property type="match status" value="1"/>
</dbReference>
<dbReference type="InterPro" id="IPR036188">
    <property type="entry name" value="FAD/NAD-bd_sf"/>
</dbReference>
<dbReference type="SUPFAM" id="SSF54373">
    <property type="entry name" value="FAD-linked reductases, C-terminal domain"/>
    <property type="match status" value="1"/>
</dbReference>
<dbReference type="Pfam" id="PF01494">
    <property type="entry name" value="FAD_binding_3"/>
    <property type="match status" value="1"/>
</dbReference>
<keyword evidence="4" id="KW-1185">Reference proteome</keyword>
<dbReference type="STRING" id="1235591.CAK95_07090"/>
<protein>
    <submittedName>
        <fullName evidence="3">Uncharacterized protein</fullName>
    </submittedName>
</protein>
<dbReference type="Gene3D" id="3.50.50.60">
    <property type="entry name" value="FAD/NAD(P)-binding domain"/>
    <property type="match status" value="1"/>
</dbReference>
<keyword evidence="1" id="KW-0560">Oxidoreductase</keyword>
<dbReference type="InterPro" id="IPR002938">
    <property type="entry name" value="FAD-bd"/>
</dbReference>
<name>A0A1W6ZNQ6_9HYPH</name>
<dbReference type="PANTHER" id="PTHR13789">
    <property type="entry name" value="MONOOXYGENASE"/>
    <property type="match status" value="1"/>
</dbReference>
<dbReference type="AlphaFoldDB" id="A0A1W6ZNQ6"/>
<dbReference type="GO" id="GO:0071949">
    <property type="term" value="F:FAD binding"/>
    <property type="evidence" value="ECO:0007669"/>
    <property type="project" value="InterPro"/>
</dbReference>
<dbReference type="PROSITE" id="PS51257">
    <property type="entry name" value="PROKAR_LIPOPROTEIN"/>
    <property type="match status" value="1"/>
</dbReference>
<reference evidence="3 4" key="1">
    <citation type="submission" date="2017-05" db="EMBL/GenBank/DDBJ databases">
        <title>Full genome sequence of Pseudorhodoplanes sinuspersici.</title>
        <authorList>
            <person name="Dastgheib S.M.M."/>
            <person name="Shavandi M."/>
            <person name="Tirandaz H."/>
        </authorList>
    </citation>
    <scope>NUCLEOTIDE SEQUENCE [LARGE SCALE GENOMIC DNA]</scope>
    <source>
        <strain evidence="3 4">RIPI110</strain>
    </source>
</reference>
<evidence type="ECO:0000313" key="4">
    <source>
        <dbReference type="Proteomes" id="UP000194137"/>
    </source>
</evidence>
<gene>
    <name evidence="3" type="ORF">CAK95_07090</name>
</gene>
<evidence type="ECO:0000256" key="2">
    <source>
        <dbReference type="ARBA" id="ARBA00023033"/>
    </source>
</evidence>
<dbReference type="EMBL" id="CP021112">
    <property type="protein sequence ID" value="ARP98867.1"/>
    <property type="molecule type" value="Genomic_DNA"/>
</dbReference>
<proteinExistence type="predicted"/>
<organism evidence="3 4">
    <name type="scientific">Pseudorhodoplanes sinuspersici</name>
    <dbReference type="NCBI Taxonomy" id="1235591"/>
    <lineage>
        <taxon>Bacteria</taxon>
        <taxon>Pseudomonadati</taxon>
        <taxon>Pseudomonadota</taxon>
        <taxon>Alphaproteobacteria</taxon>
        <taxon>Hyphomicrobiales</taxon>
        <taxon>Pseudorhodoplanes</taxon>
    </lineage>
</organism>
<accession>A0A1W6ZNQ6</accession>
<sequence>MADKKVLIVGAGLGGLAAASCLMKAGYDVEVYEQAPALAEVGAGIQMSANPMHVLRYLGLEEEALKLGVKPGGYVFRLHDTGEIIQQFSLSDEHERQHGAPYLQLHRADLHDMLARAARQLKPDVIHLNRRVTKFTEDDGGVTLHFTDGSTARGDILVGADGLKSVVARQIVGEIPATYTGDAAWRVTIPVERLPKPFLDQVMSVFMGPGGHVVCYYLRGGAILNFVGIIETDDVSEESWTVKFPWEQLKADYAGWHPDIQTIIDAADHDQCYRWSLHNRPPVRNWSTKRATLLGDSAHATLPYLAQGAAMAIEDGAVLARALKQAPSIAEALDLYQRNRVDRTARIVEISTQNRRLFHLPSQEAIRAEFSKRNEGESRNAWLYSYNPLTVELK</sequence>
<dbReference type="PANTHER" id="PTHR13789:SF309">
    <property type="entry name" value="PUTATIVE (AFU_ORTHOLOGUE AFUA_6G14510)-RELATED"/>
    <property type="match status" value="1"/>
</dbReference>
<dbReference type="GO" id="GO:0004497">
    <property type="term" value="F:monooxygenase activity"/>
    <property type="evidence" value="ECO:0007669"/>
    <property type="project" value="UniProtKB-KW"/>
</dbReference>
<dbReference type="OrthoDB" id="5499180at2"/>
<dbReference type="PRINTS" id="PR00420">
    <property type="entry name" value="RNGMNOXGNASE"/>
</dbReference>
<dbReference type="RefSeq" id="WP_086087279.1">
    <property type="nucleotide sequence ID" value="NZ_CP021112.1"/>
</dbReference>